<protein>
    <recommendedName>
        <fullName evidence="4">Probable multidrug resistance protein NorM</fullName>
    </recommendedName>
    <alternativeName>
        <fullName evidence="12">Multidrug-efflux transporter</fullName>
    </alternativeName>
</protein>
<feature type="transmembrane region" description="Helical" evidence="13">
    <location>
        <begin position="54"/>
        <end position="80"/>
    </location>
</feature>
<dbReference type="CDD" id="cd13138">
    <property type="entry name" value="MATE_yoeA_like"/>
    <property type="match status" value="1"/>
</dbReference>
<dbReference type="Proteomes" id="UP000474042">
    <property type="component" value="Unassembled WGS sequence"/>
</dbReference>
<evidence type="ECO:0000256" key="12">
    <source>
        <dbReference type="ARBA" id="ARBA00031636"/>
    </source>
</evidence>
<dbReference type="PANTHER" id="PTHR43298">
    <property type="entry name" value="MULTIDRUG RESISTANCE PROTEIN NORM-RELATED"/>
    <property type="match status" value="1"/>
</dbReference>
<comment type="function">
    <text evidence="1">Multidrug efflux pump.</text>
</comment>
<dbReference type="InterPro" id="IPR002528">
    <property type="entry name" value="MATE_fam"/>
</dbReference>
<feature type="transmembrane region" description="Helical" evidence="13">
    <location>
        <begin position="92"/>
        <end position="117"/>
    </location>
</feature>
<keyword evidence="5" id="KW-0813">Transport</keyword>
<evidence type="ECO:0000313" key="16">
    <source>
        <dbReference type="Proteomes" id="UP000321089"/>
    </source>
</evidence>
<reference evidence="15 17" key="2">
    <citation type="submission" date="2020-01" db="EMBL/GenBank/DDBJ databases">
        <title>Genome sequence of a 1,3-propanediol producer, Clostridium butyricum S3.</title>
        <authorList>
            <person name="Zhou J."/>
        </authorList>
    </citation>
    <scope>NUCLEOTIDE SEQUENCE [LARGE SCALE GENOMIC DNA]</scope>
    <source>
        <strain evidence="15 17">S3</strain>
    </source>
</reference>
<evidence type="ECO:0000256" key="8">
    <source>
        <dbReference type="ARBA" id="ARBA00022692"/>
    </source>
</evidence>
<evidence type="ECO:0000256" key="10">
    <source>
        <dbReference type="ARBA" id="ARBA00023065"/>
    </source>
</evidence>
<evidence type="ECO:0000256" key="4">
    <source>
        <dbReference type="ARBA" id="ARBA00020268"/>
    </source>
</evidence>
<evidence type="ECO:0000313" key="17">
    <source>
        <dbReference type="Proteomes" id="UP000474042"/>
    </source>
</evidence>
<evidence type="ECO:0000256" key="11">
    <source>
        <dbReference type="ARBA" id="ARBA00023136"/>
    </source>
</evidence>
<dbReference type="NCBIfam" id="TIGR00797">
    <property type="entry name" value="matE"/>
    <property type="match status" value="1"/>
</dbReference>
<feature type="transmembrane region" description="Helical" evidence="13">
    <location>
        <begin position="192"/>
        <end position="213"/>
    </location>
</feature>
<keyword evidence="8 13" id="KW-0812">Transmembrane</keyword>
<dbReference type="Pfam" id="PF01554">
    <property type="entry name" value="MatE"/>
    <property type="match status" value="2"/>
</dbReference>
<dbReference type="InterPro" id="IPR048279">
    <property type="entry name" value="MdtK-like"/>
</dbReference>
<dbReference type="AlphaFoldDB" id="A0A512TQN9"/>
<keyword evidence="7" id="KW-1003">Cell membrane</keyword>
<evidence type="ECO:0000256" key="1">
    <source>
        <dbReference type="ARBA" id="ARBA00003408"/>
    </source>
</evidence>
<feature type="transmembrane region" description="Helical" evidence="13">
    <location>
        <begin position="137"/>
        <end position="158"/>
    </location>
</feature>
<comment type="subcellular location">
    <subcellularLocation>
        <location evidence="2">Cell membrane</location>
        <topology evidence="2">Multi-pass membrane protein</topology>
    </subcellularLocation>
</comment>
<dbReference type="GO" id="GO:0006811">
    <property type="term" value="P:monoatomic ion transport"/>
    <property type="evidence" value="ECO:0007669"/>
    <property type="project" value="UniProtKB-KW"/>
</dbReference>
<keyword evidence="9 13" id="KW-1133">Transmembrane helix</keyword>
<dbReference type="PIRSF" id="PIRSF006603">
    <property type="entry name" value="DinF"/>
    <property type="match status" value="1"/>
</dbReference>
<evidence type="ECO:0000256" key="9">
    <source>
        <dbReference type="ARBA" id="ARBA00022989"/>
    </source>
</evidence>
<dbReference type="RefSeq" id="WP_024040626.1">
    <property type="nucleotide sequence ID" value="NZ_BKBC01000048.1"/>
</dbReference>
<evidence type="ECO:0000256" key="7">
    <source>
        <dbReference type="ARBA" id="ARBA00022475"/>
    </source>
</evidence>
<feature type="transmembrane region" description="Helical" evidence="13">
    <location>
        <begin position="413"/>
        <end position="432"/>
    </location>
</feature>
<evidence type="ECO:0000256" key="6">
    <source>
        <dbReference type="ARBA" id="ARBA00022449"/>
    </source>
</evidence>
<dbReference type="EMBL" id="WOFV02000006">
    <property type="protein sequence ID" value="NAS16972.1"/>
    <property type="molecule type" value="Genomic_DNA"/>
</dbReference>
<keyword evidence="11 13" id="KW-0472">Membrane</keyword>
<evidence type="ECO:0000256" key="13">
    <source>
        <dbReference type="SAM" id="Phobius"/>
    </source>
</evidence>
<evidence type="ECO:0000313" key="14">
    <source>
        <dbReference type="EMBL" id="GEQ22423.1"/>
    </source>
</evidence>
<dbReference type="EMBL" id="BKBC01000048">
    <property type="protein sequence ID" value="GEQ22423.1"/>
    <property type="molecule type" value="Genomic_DNA"/>
</dbReference>
<comment type="similarity">
    <text evidence="3">Belongs to the multi antimicrobial extrusion (MATE) (TC 2.A.66.1) family.</text>
</comment>
<accession>A0A512TQN9</accession>
<dbReference type="Proteomes" id="UP000321089">
    <property type="component" value="Unassembled WGS sequence"/>
</dbReference>
<comment type="caution">
    <text evidence="14">The sequence shown here is derived from an EMBL/GenBank/DDBJ whole genome shotgun (WGS) entry which is preliminary data.</text>
</comment>
<reference evidence="14 16" key="1">
    <citation type="submission" date="2019-07" db="EMBL/GenBank/DDBJ databases">
        <title>Whole genome shotgun sequence of Clostridium butyricum NBRC 3858.</title>
        <authorList>
            <person name="Hosoyama A."/>
            <person name="Uohara A."/>
            <person name="Ohji S."/>
            <person name="Ichikawa N."/>
        </authorList>
    </citation>
    <scope>NUCLEOTIDE SEQUENCE [LARGE SCALE GENOMIC DNA]</scope>
    <source>
        <strain evidence="14 16">NBRC 3858</strain>
    </source>
</reference>
<feature type="transmembrane region" description="Helical" evidence="13">
    <location>
        <begin position="316"/>
        <end position="338"/>
    </location>
</feature>
<organism evidence="14 16">
    <name type="scientific">Clostridium butyricum</name>
    <dbReference type="NCBI Taxonomy" id="1492"/>
    <lineage>
        <taxon>Bacteria</taxon>
        <taxon>Bacillati</taxon>
        <taxon>Bacillota</taxon>
        <taxon>Clostridia</taxon>
        <taxon>Eubacteriales</taxon>
        <taxon>Clostridiaceae</taxon>
        <taxon>Clostridium</taxon>
    </lineage>
</organism>
<gene>
    <name evidence="14" type="ORF">CBU02nite_29290</name>
    <name evidence="15" type="ORF">GND98_003545</name>
</gene>
<dbReference type="GO" id="GO:0005886">
    <property type="term" value="C:plasma membrane"/>
    <property type="evidence" value="ECO:0007669"/>
    <property type="project" value="UniProtKB-SubCell"/>
</dbReference>
<name>A0A512TQN9_CLOBU</name>
<dbReference type="GO" id="GO:0042910">
    <property type="term" value="F:xenobiotic transmembrane transporter activity"/>
    <property type="evidence" value="ECO:0007669"/>
    <property type="project" value="InterPro"/>
</dbReference>
<feature type="transmembrane region" description="Helical" evidence="13">
    <location>
        <begin position="165"/>
        <end position="186"/>
    </location>
</feature>
<keyword evidence="10" id="KW-0406">Ion transport</keyword>
<dbReference type="InterPro" id="IPR050222">
    <property type="entry name" value="MATE_MdtK"/>
</dbReference>
<feature type="transmembrane region" description="Helical" evidence="13">
    <location>
        <begin position="388"/>
        <end position="407"/>
    </location>
</feature>
<feature type="transmembrane region" description="Helical" evidence="13">
    <location>
        <begin position="358"/>
        <end position="379"/>
    </location>
</feature>
<feature type="transmembrane region" description="Helical" evidence="13">
    <location>
        <begin position="13"/>
        <end position="34"/>
    </location>
</feature>
<evidence type="ECO:0000256" key="2">
    <source>
        <dbReference type="ARBA" id="ARBA00004651"/>
    </source>
</evidence>
<evidence type="ECO:0000256" key="3">
    <source>
        <dbReference type="ARBA" id="ARBA00010199"/>
    </source>
</evidence>
<keyword evidence="6" id="KW-0050">Antiport</keyword>
<evidence type="ECO:0000256" key="5">
    <source>
        <dbReference type="ARBA" id="ARBA00022448"/>
    </source>
</evidence>
<sequence>MSKDMTIGNPSKILFYFAIPMVLGNILQQLYNIVDSMIVGNFVGADALAAVGASYPITFVLITVANGAGIGCGVVISQYFGGKMLEKVKTSIFTSIIFISIFSCILMVLGIIFADWILYVMNTPENIFYDSSSYMKIYFMGVVFLFIYNIVTSCFNALGNSKTPLMFLLCSAILNILLDLLFVIKFNMGVRGTAFATLISQGISALLSLSFLLKKIKMIKTDTTVKKFDIRILKKISKIAVPSILQQSIVSIGNLFVQALVNSYGAVVIAGYAAATKIDSITILPMSNMSNAVSTFTGQNIGAGKIERIKKGYKSALIMIGIFCVFAASLLFLAGHQLIGMFVDSVSNQGVITIGTQYLKIVSVFYFFMGLMVITNGVLRGSGDMKMFLASTLTNLSTRIIFAYGLASFIGQGAIWWAVPFGWIFASTVSVIRYKSGKWKNSTVIRF</sequence>
<dbReference type="PANTHER" id="PTHR43298:SF2">
    <property type="entry name" value="FMN_FAD EXPORTER YEEO-RELATED"/>
    <property type="match status" value="1"/>
</dbReference>
<evidence type="ECO:0000313" key="15">
    <source>
        <dbReference type="EMBL" id="NAS16972.1"/>
    </source>
</evidence>
<proteinExistence type="inferred from homology"/>
<dbReference type="GO" id="GO:0015297">
    <property type="term" value="F:antiporter activity"/>
    <property type="evidence" value="ECO:0007669"/>
    <property type="project" value="UniProtKB-KW"/>
</dbReference>